<evidence type="ECO:0000313" key="2">
    <source>
        <dbReference type="Proteomes" id="UP001451303"/>
    </source>
</evidence>
<protein>
    <submittedName>
        <fullName evidence="1">Uncharacterized protein</fullName>
    </submittedName>
</protein>
<accession>A0ABR3CX96</accession>
<dbReference type="Proteomes" id="UP001451303">
    <property type="component" value="Unassembled WGS sequence"/>
</dbReference>
<comment type="caution">
    <text evidence="1">The sequence shown here is derived from an EMBL/GenBank/DDBJ whole genome shotgun (WGS) entry which is preliminary data.</text>
</comment>
<organism evidence="1 2">
    <name type="scientific">Neurospora intermedia</name>
    <dbReference type="NCBI Taxonomy" id="5142"/>
    <lineage>
        <taxon>Eukaryota</taxon>
        <taxon>Fungi</taxon>
        <taxon>Dikarya</taxon>
        <taxon>Ascomycota</taxon>
        <taxon>Pezizomycotina</taxon>
        <taxon>Sordariomycetes</taxon>
        <taxon>Sordariomycetidae</taxon>
        <taxon>Sordariales</taxon>
        <taxon>Sordariaceae</taxon>
        <taxon>Neurospora</taxon>
    </lineage>
</organism>
<sequence length="334" mass="37450">MSSTTPYALQNNRIHVVNPPEALNKLAGKRKETRGNGSYPKYNFKYNGGASTITPIPRLWHRQYKISHPAVHRQCIFPSRHPSTSRPAPAPQSGLRTSHIAHRTTPVATCVSCQSSVNRVRARRNREIEGHYKRADYPLAPSESFYAKGCRLAGCPRSTLRRSLSWNRFVEAHSFVIATGHCRNEQSTTDGLLIDQLVHCKQASVRVDGSLMGTTGGIRPLKTSCGCPAMSHWILHRHMNDSSPTSRLLKRPVAEIPVRMLEKTELHSELYTLHGVTLLKANGYTLVTIRYGGYCLANNTHFTPKPDENEFYENIFNSRSLAEGINNPDNIRIA</sequence>
<keyword evidence="2" id="KW-1185">Reference proteome</keyword>
<reference evidence="1 2" key="1">
    <citation type="submission" date="2023-09" db="EMBL/GenBank/DDBJ databases">
        <title>Multi-omics analysis of a traditional fermented food reveals byproduct-associated fungal strains for waste-to-food upcycling.</title>
        <authorList>
            <consortium name="Lawrence Berkeley National Laboratory"/>
            <person name="Rekdal V.M."/>
            <person name="Villalobos-Escobedo J.M."/>
            <person name="Rodriguez-Valeron N."/>
            <person name="Garcia M.O."/>
            <person name="Vasquez D.P."/>
            <person name="Damayanti I."/>
            <person name="Sorensen P.M."/>
            <person name="Baidoo E.E."/>
            <person name="De Carvalho A.C."/>
            <person name="Riley R."/>
            <person name="Lipzen A."/>
            <person name="He G."/>
            <person name="Yan M."/>
            <person name="Haridas S."/>
            <person name="Daum C."/>
            <person name="Yoshinaga Y."/>
            <person name="Ng V."/>
            <person name="Grigoriev I.V."/>
            <person name="Munk R."/>
            <person name="Nuraida L."/>
            <person name="Wijaya C.H."/>
            <person name="Morales P.-C."/>
            <person name="Keasling J.D."/>
        </authorList>
    </citation>
    <scope>NUCLEOTIDE SEQUENCE [LARGE SCALE GENOMIC DNA]</scope>
    <source>
        <strain evidence="1 2">FGSC 2613</strain>
    </source>
</reference>
<evidence type="ECO:0000313" key="1">
    <source>
        <dbReference type="EMBL" id="KAL0465047.1"/>
    </source>
</evidence>
<gene>
    <name evidence="1" type="ORF">QR685DRAFT_584815</name>
</gene>
<dbReference type="EMBL" id="JAVLET010000020">
    <property type="protein sequence ID" value="KAL0465047.1"/>
    <property type="molecule type" value="Genomic_DNA"/>
</dbReference>
<proteinExistence type="predicted"/>
<name>A0ABR3CX96_NEUIN</name>